<comment type="similarity">
    <text evidence="1">Belongs to the UPF0749 family.</text>
</comment>
<reference evidence="2" key="1">
    <citation type="journal article" date="2018" name="Int. J. Syst. Evol. Microbiol.">
        <title>Jatrophihabitans telluris sp. nov., isolated from sediment soil of lava forest wetlands and the emended description of the genus Jatrophihabitans.</title>
        <authorList>
            <person name="Lee K.C."/>
            <person name="Suh M.K."/>
            <person name="Eom M.K."/>
            <person name="Kim K.K."/>
            <person name="Kim J.S."/>
            <person name="Kim D.S."/>
            <person name="Ko S.H."/>
            <person name="Shin Y.K."/>
            <person name="Lee J.S."/>
        </authorList>
    </citation>
    <scope>NUCLEOTIDE SEQUENCE</scope>
    <source>
        <strain evidence="2">N237</strain>
    </source>
</reference>
<proteinExistence type="inferred from homology"/>
<dbReference type="RefSeq" id="WP_249772207.1">
    <property type="nucleotide sequence ID" value="NZ_CP097332.1"/>
</dbReference>
<reference evidence="2" key="2">
    <citation type="submission" date="2022-05" db="EMBL/GenBank/DDBJ databases">
        <authorList>
            <person name="Kim J.-S."/>
            <person name="Lee K."/>
            <person name="Suh M."/>
            <person name="Eom M."/>
            <person name="Kim J.-S."/>
            <person name="Kim D.-S."/>
            <person name="Ko S.-H."/>
            <person name="Shin Y."/>
            <person name="Lee J.-S."/>
        </authorList>
    </citation>
    <scope>NUCLEOTIDE SEQUENCE</scope>
    <source>
        <strain evidence="2">N237</strain>
    </source>
</reference>
<evidence type="ECO:0000313" key="2">
    <source>
        <dbReference type="EMBL" id="UQX88574.1"/>
    </source>
</evidence>
<dbReference type="InterPro" id="IPR010273">
    <property type="entry name" value="DUF881"/>
</dbReference>
<dbReference type="Gene3D" id="3.30.70.1880">
    <property type="entry name" value="Protein of unknown function DUF881"/>
    <property type="match status" value="1"/>
</dbReference>
<protein>
    <submittedName>
        <fullName evidence="2">DUF881 domain-containing protein</fullName>
    </submittedName>
</protein>
<evidence type="ECO:0000256" key="1">
    <source>
        <dbReference type="ARBA" id="ARBA00009108"/>
    </source>
</evidence>
<dbReference type="PANTHER" id="PTHR37313">
    <property type="entry name" value="UPF0749 PROTEIN RV1825"/>
    <property type="match status" value="1"/>
</dbReference>
<name>A0ABY4QYT7_9ACTN</name>
<keyword evidence="3" id="KW-1185">Reference proteome</keyword>
<gene>
    <name evidence="2" type="ORF">M6D93_00900</name>
</gene>
<organism evidence="2 3">
    <name type="scientific">Jatrophihabitans telluris</name>
    <dbReference type="NCBI Taxonomy" id="2038343"/>
    <lineage>
        <taxon>Bacteria</taxon>
        <taxon>Bacillati</taxon>
        <taxon>Actinomycetota</taxon>
        <taxon>Actinomycetes</taxon>
        <taxon>Jatrophihabitantales</taxon>
        <taxon>Jatrophihabitantaceae</taxon>
        <taxon>Jatrophihabitans</taxon>
    </lineage>
</organism>
<dbReference type="Proteomes" id="UP001056336">
    <property type="component" value="Chromosome"/>
</dbReference>
<dbReference type="EMBL" id="CP097332">
    <property type="protein sequence ID" value="UQX88574.1"/>
    <property type="molecule type" value="Genomic_DNA"/>
</dbReference>
<accession>A0ABY4QYT7</accession>
<dbReference type="Pfam" id="PF05949">
    <property type="entry name" value="DUF881"/>
    <property type="match status" value="1"/>
</dbReference>
<evidence type="ECO:0000313" key="3">
    <source>
        <dbReference type="Proteomes" id="UP001056336"/>
    </source>
</evidence>
<sequence>MFRLSSLPRWVGVPSRRPEPGRTRDVWTVLVPVVALLAGLLAATTAHTARGTDLRSAGRTDVADLVRAAEARGNGQDAQVKQLQAQVAADTNNLAVSDATIAAINTKAAPLRLPGGLIAVSGPGLTVVLDDSHQNITDPKVDPNWLVVHQSDMQAAVNALWAGGAEAIQVMDQRLIQTSAIRCVGNTLLLNGRVYSPPFTIAAIGPAPQLRRALDASVNLSQYRQDAQSYGLRYSVDNQKKISIGAYEAPIALDYASIGG</sequence>
<dbReference type="PANTHER" id="PTHR37313:SF4">
    <property type="entry name" value="CONSERVED MEMBRANE PROTEIN-RELATED"/>
    <property type="match status" value="1"/>
</dbReference>